<accession>A0ACB8FDI8</accession>
<keyword evidence="2" id="KW-1185">Reference proteome</keyword>
<keyword evidence="1" id="KW-0675">Receptor</keyword>
<comment type="caution">
    <text evidence="1">The sequence shown here is derived from an EMBL/GenBank/DDBJ whole genome shotgun (WGS) entry which is preliminary data.</text>
</comment>
<protein>
    <submittedName>
        <fullName evidence="1">Adhesion G protein-coupled receptor B1</fullName>
    </submittedName>
</protein>
<evidence type="ECO:0000313" key="2">
    <source>
        <dbReference type="Proteomes" id="UP000827872"/>
    </source>
</evidence>
<name>A0ACB8FDI8_9SAUR</name>
<organism evidence="1 2">
    <name type="scientific">Sphaerodactylus townsendi</name>
    <dbReference type="NCBI Taxonomy" id="933632"/>
    <lineage>
        <taxon>Eukaryota</taxon>
        <taxon>Metazoa</taxon>
        <taxon>Chordata</taxon>
        <taxon>Craniata</taxon>
        <taxon>Vertebrata</taxon>
        <taxon>Euteleostomi</taxon>
        <taxon>Lepidosauria</taxon>
        <taxon>Squamata</taxon>
        <taxon>Bifurcata</taxon>
        <taxon>Gekkota</taxon>
        <taxon>Sphaerodactylidae</taxon>
        <taxon>Sphaerodactylus</taxon>
    </lineage>
</organism>
<proteinExistence type="predicted"/>
<reference evidence="1" key="1">
    <citation type="submission" date="2021-08" db="EMBL/GenBank/DDBJ databases">
        <title>The first chromosome-level gecko genome reveals the dynamic sex chromosomes of Neotropical dwarf geckos (Sphaerodactylidae: Sphaerodactylus).</title>
        <authorList>
            <person name="Pinto B.J."/>
            <person name="Keating S.E."/>
            <person name="Gamble T."/>
        </authorList>
    </citation>
    <scope>NUCLEOTIDE SEQUENCE</scope>
    <source>
        <strain evidence="1">TG3544</strain>
    </source>
</reference>
<gene>
    <name evidence="1" type="primary">ADGRB1</name>
    <name evidence="1" type="ORF">K3G42_019802</name>
</gene>
<sequence>MTGDTRVQIVTQLSADEPAAMRAIPSHQQEKQPTPNKRPWEGIRKVHSPPAWVKKDAEPVAQSPLELKTVEWEKTGATIPLVGQDIIDLQTEV</sequence>
<dbReference type="EMBL" id="CM037622">
    <property type="protein sequence ID" value="KAH8003542.1"/>
    <property type="molecule type" value="Genomic_DNA"/>
</dbReference>
<dbReference type="Proteomes" id="UP000827872">
    <property type="component" value="Linkage Group LG09"/>
</dbReference>
<evidence type="ECO:0000313" key="1">
    <source>
        <dbReference type="EMBL" id="KAH8003542.1"/>
    </source>
</evidence>